<dbReference type="EMBL" id="MLJW01000341">
    <property type="protein sequence ID" value="OIQ89162.1"/>
    <property type="molecule type" value="Genomic_DNA"/>
</dbReference>
<feature type="transmembrane region" description="Helical" evidence="7">
    <location>
        <begin position="127"/>
        <end position="145"/>
    </location>
</feature>
<comment type="subcellular location">
    <subcellularLocation>
        <location evidence="1">Cell membrane</location>
        <topology evidence="1">Multi-pass membrane protein</topology>
    </subcellularLocation>
</comment>
<reference evidence="9" key="1">
    <citation type="submission" date="2016-10" db="EMBL/GenBank/DDBJ databases">
        <title>Sequence of Gallionella enrichment culture.</title>
        <authorList>
            <person name="Poehlein A."/>
            <person name="Muehling M."/>
            <person name="Daniel R."/>
        </authorList>
    </citation>
    <scope>NUCLEOTIDE SEQUENCE</scope>
</reference>
<dbReference type="PANTHER" id="PTHR23513:SF11">
    <property type="entry name" value="STAPHYLOFERRIN A TRANSPORTER"/>
    <property type="match status" value="1"/>
</dbReference>
<feature type="transmembrane region" description="Helical" evidence="7">
    <location>
        <begin position="281"/>
        <end position="300"/>
    </location>
</feature>
<keyword evidence="5 7" id="KW-1133">Transmembrane helix</keyword>
<dbReference type="InterPro" id="IPR036259">
    <property type="entry name" value="MFS_trans_sf"/>
</dbReference>
<name>A0A1J5R108_9ZZZZ</name>
<dbReference type="PROSITE" id="PS50850">
    <property type="entry name" value="MFS"/>
    <property type="match status" value="1"/>
</dbReference>
<feature type="transmembrane region" description="Helical" evidence="7">
    <location>
        <begin position="336"/>
        <end position="357"/>
    </location>
</feature>
<evidence type="ECO:0000259" key="8">
    <source>
        <dbReference type="PROSITE" id="PS50850"/>
    </source>
</evidence>
<keyword evidence="2" id="KW-0813">Transport</keyword>
<gene>
    <name evidence="9" type="ORF">GALL_289430</name>
</gene>
<evidence type="ECO:0000256" key="2">
    <source>
        <dbReference type="ARBA" id="ARBA00022448"/>
    </source>
</evidence>
<dbReference type="InterPro" id="IPR020846">
    <property type="entry name" value="MFS_dom"/>
</dbReference>
<protein>
    <submittedName>
        <fullName evidence="9">Enterobactin exporter EntS</fullName>
    </submittedName>
</protein>
<feature type="transmembrane region" description="Helical" evidence="7">
    <location>
        <begin position="177"/>
        <end position="194"/>
    </location>
</feature>
<feature type="transmembrane region" description="Helical" evidence="7">
    <location>
        <begin position="369"/>
        <end position="389"/>
    </location>
</feature>
<dbReference type="InterPro" id="IPR010290">
    <property type="entry name" value="TM_effector"/>
</dbReference>
<keyword evidence="4 7" id="KW-0812">Transmembrane</keyword>
<feature type="transmembrane region" description="Helical" evidence="7">
    <location>
        <begin position="101"/>
        <end position="121"/>
    </location>
</feature>
<keyword evidence="3" id="KW-1003">Cell membrane</keyword>
<evidence type="ECO:0000256" key="1">
    <source>
        <dbReference type="ARBA" id="ARBA00004651"/>
    </source>
</evidence>
<organism evidence="9">
    <name type="scientific">mine drainage metagenome</name>
    <dbReference type="NCBI Taxonomy" id="410659"/>
    <lineage>
        <taxon>unclassified sequences</taxon>
        <taxon>metagenomes</taxon>
        <taxon>ecological metagenomes</taxon>
    </lineage>
</organism>
<evidence type="ECO:0000256" key="5">
    <source>
        <dbReference type="ARBA" id="ARBA00022989"/>
    </source>
</evidence>
<dbReference type="Pfam" id="PF05977">
    <property type="entry name" value="MFS_3"/>
    <property type="match status" value="1"/>
</dbReference>
<evidence type="ECO:0000256" key="3">
    <source>
        <dbReference type="ARBA" id="ARBA00022475"/>
    </source>
</evidence>
<evidence type="ECO:0000256" key="4">
    <source>
        <dbReference type="ARBA" id="ARBA00022692"/>
    </source>
</evidence>
<proteinExistence type="predicted"/>
<feature type="transmembrane region" description="Helical" evidence="7">
    <location>
        <begin position="312"/>
        <end position="330"/>
    </location>
</feature>
<evidence type="ECO:0000256" key="7">
    <source>
        <dbReference type="SAM" id="Phobius"/>
    </source>
</evidence>
<keyword evidence="6 7" id="KW-0472">Membrane</keyword>
<evidence type="ECO:0000313" key="9">
    <source>
        <dbReference type="EMBL" id="OIQ89162.1"/>
    </source>
</evidence>
<feature type="domain" description="Major facilitator superfamily (MFS) profile" evidence="8">
    <location>
        <begin position="35"/>
        <end position="423"/>
    </location>
</feature>
<comment type="caution">
    <text evidence="9">The sequence shown here is derived from an EMBL/GenBank/DDBJ whole genome shotgun (WGS) entry which is preliminary data.</text>
</comment>
<feature type="transmembrane region" description="Helical" evidence="7">
    <location>
        <begin position="38"/>
        <end position="62"/>
    </location>
</feature>
<dbReference type="Gene3D" id="1.20.1250.20">
    <property type="entry name" value="MFS general substrate transporter like domains"/>
    <property type="match status" value="1"/>
</dbReference>
<feature type="transmembrane region" description="Helical" evidence="7">
    <location>
        <begin position="248"/>
        <end position="269"/>
    </location>
</feature>
<evidence type="ECO:0000256" key="6">
    <source>
        <dbReference type="ARBA" id="ARBA00023136"/>
    </source>
</evidence>
<accession>A0A1J5R108</accession>
<dbReference type="GO" id="GO:0022857">
    <property type="term" value="F:transmembrane transporter activity"/>
    <property type="evidence" value="ECO:0007669"/>
    <property type="project" value="InterPro"/>
</dbReference>
<dbReference type="GO" id="GO:0005886">
    <property type="term" value="C:plasma membrane"/>
    <property type="evidence" value="ECO:0007669"/>
    <property type="project" value="UniProtKB-SubCell"/>
</dbReference>
<sequence>MLRPFAVPGSGSFPLDKSALAARLAGFGSALRHRNYRLFFFGQLISLTGTWMQTAALSWLVYRLTGSAELLGLTGFAAQGPVFFLAPLGGALADRHPRRPILLATQSLSMLQALILAALVLSGHIQIWQVFVLAGAVGVVNAFDIPTRQAFLVEMVGHDDLPNAIALNSSMFNMARLLGPAVAGLLVAALGEGWCFLLNGLSYIAVIAGLLAMRLGLRRAGGTARTRLRDEIGQGLGFTRRHGPIRRVLLLLGGMSLMGMPYVVLLPIFASRILGGGPQHLGLLMSSAGLGALLGALALAGLRNQAGIEGRIAGAGLLFGLSLIAFGYSTSFPLSLALLLAVGFFQMTHMASSNTLIQALVPDAYRGRVMALYSMMFMGMAPFGALLSGDLADRIGPPATIAAGGALCMLGALVYRFRPGAYFCRSGGVAATACQPPGQDET</sequence>
<dbReference type="PANTHER" id="PTHR23513">
    <property type="entry name" value="INTEGRAL MEMBRANE EFFLUX PROTEIN-RELATED"/>
    <property type="match status" value="1"/>
</dbReference>
<feature type="transmembrane region" description="Helical" evidence="7">
    <location>
        <begin position="395"/>
        <end position="415"/>
    </location>
</feature>
<dbReference type="SUPFAM" id="SSF103473">
    <property type="entry name" value="MFS general substrate transporter"/>
    <property type="match status" value="1"/>
</dbReference>
<feature type="transmembrane region" description="Helical" evidence="7">
    <location>
        <begin position="200"/>
        <end position="217"/>
    </location>
</feature>
<dbReference type="CDD" id="cd06173">
    <property type="entry name" value="MFS_MefA_like"/>
    <property type="match status" value="1"/>
</dbReference>
<feature type="transmembrane region" description="Helical" evidence="7">
    <location>
        <begin position="68"/>
        <end position="89"/>
    </location>
</feature>
<dbReference type="AlphaFoldDB" id="A0A1J5R108"/>